<accession>A0AA88QX58</accession>
<comment type="caution">
    <text evidence="2">The sequence shown here is derived from an EMBL/GenBank/DDBJ whole genome shotgun (WGS) entry which is preliminary data.</text>
</comment>
<evidence type="ECO:0000256" key="1">
    <source>
        <dbReference type="SAM" id="MobiDB-lite"/>
    </source>
</evidence>
<organism evidence="2 3">
    <name type="scientific">Escallonia rubra</name>
    <dbReference type="NCBI Taxonomy" id="112253"/>
    <lineage>
        <taxon>Eukaryota</taxon>
        <taxon>Viridiplantae</taxon>
        <taxon>Streptophyta</taxon>
        <taxon>Embryophyta</taxon>
        <taxon>Tracheophyta</taxon>
        <taxon>Spermatophyta</taxon>
        <taxon>Magnoliopsida</taxon>
        <taxon>eudicotyledons</taxon>
        <taxon>Gunneridae</taxon>
        <taxon>Pentapetalae</taxon>
        <taxon>asterids</taxon>
        <taxon>campanulids</taxon>
        <taxon>Escalloniales</taxon>
        <taxon>Escalloniaceae</taxon>
        <taxon>Escallonia</taxon>
    </lineage>
</organism>
<gene>
    <name evidence="2" type="ORF">RJ640_030694</name>
</gene>
<dbReference type="Proteomes" id="UP001187471">
    <property type="component" value="Unassembled WGS sequence"/>
</dbReference>
<feature type="compositionally biased region" description="Basic and acidic residues" evidence="1">
    <location>
        <begin position="54"/>
        <end position="64"/>
    </location>
</feature>
<sequence length="96" mass="10684">MEMNLDDEMQALFILSSLPDSWATLVVSLSNSAPNGKLNLSMVKDCMLNEEERRRDALVTENRGRQGHKGGNKGYKNRSKIRAAKGKSKGEDDSKD</sequence>
<reference evidence="2" key="1">
    <citation type="submission" date="2022-12" db="EMBL/GenBank/DDBJ databases">
        <title>Draft genome assemblies for two species of Escallonia (Escalloniales).</title>
        <authorList>
            <person name="Chanderbali A."/>
            <person name="Dervinis C."/>
            <person name="Anghel I."/>
            <person name="Soltis D."/>
            <person name="Soltis P."/>
            <person name="Zapata F."/>
        </authorList>
    </citation>
    <scope>NUCLEOTIDE SEQUENCE</scope>
    <source>
        <strain evidence="2">UCBG92.1500</strain>
        <tissue evidence="2">Leaf</tissue>
    </source>
</reference>
<name>A0AA88QX58_9ASTE</name>
<keyword evidence="3" id="KW-1185">Reference proteome</keyword>
<dbReference type="AlphaFoldDB" id="A0AA88QX58"/>
<dbReference type="Pfam" id="PF14223">
    <property type="entry name" value="Retrotran_gag_2"/>
    <property type="match status" value="1"/>
</dbReference>
<dbReference type="EMBL" id="JAVXUO010002399">
    <property type="protein sequence ID" value="KAK2973569.1"/>
    <property type="molecule type" value="Genomic_DNA"/>
</dbReference>
<proteinExistence type="predicted"/>
<feature type="region of interest" description="Disordered" evidence="1">
    <location>
        <begin position="54"/>
        <end position="96"/>
    </location>
</feature>
<evidence type="ECO:0000313" key="3">
    <source>
        <dbReference type="Proteomes" id="UP001187471"/>
    </source>
</evidence>
<evidence type="ECO:0000313" key="2">
    <source>
        <dbReference type="EMBL" id="KAK2973569.1"/>
    </source>
</evidence>
<feature type="compositionally biased region" description="Basic residues" evidence="1">
    <location>
        <begin position="65"/>
        <end position="87"/>
    </location>
</feature>
<protein>
    <submittedName>
        <fullName evidence="2">Uncharacterized protein</fullName>
    </submittedName>
</protein>